<dbReference type="Pfam" id="PF11221">
    <property type="entry name" value="Med21"/>
    <property type="match status" value="1"/>
</dbReference>
<keyword evidence="6 8" id="KW-0804">Transcription</keyword>
<evidence type="ECO:0000256" key="1">
    <source>
        <dbReference type="ARBA" id="ARBA00004123"/>
    </source>
</evidence>
<proteinExistence type="inferred from homology"/>
<dbReference type="GO" id="GO:0006357">
    <property type="term" value="P:regulation of transcription by RNA polymerase II"/>
    <property type="evidence" value="ECO:0007669"/>
    <property type="project" value="TreeGrafter"/>
</dbReference>
<sequence>MNISPSYPTPAPVESRSDLEYSLMDRVTQLQNSIDQMSQMFVSGLDYLHTRAPMVAVNPQFPVTKSNERGEPPDVFEKAMHEFATDVVKQNRQIHTLIQALPPVELSEMEQLAQFDALTQRNQEAADALRTSIRQAQTMLDHVVFALRLIADDQTQE</sequence>
<dbReference type="OrthoDB" id="526653at2759"/>
<comment type="subcellular location">
    <subcellularLocation>
        <location evidence="1 8">Nucleus</location>
    </subcellularLocation>
</comment>
<keyword evidence="7 8" id="KW-0539">Nucleus</keyword>
<evidence type="ECO:0000256" key="3">
    <source>
        <dbReference type="ARBA" id="ARBA00019691"/>
    </source>
</evidence>
<reference evidence="9" key="1">
    <citation type="submission" date="2022-07" db="EMBL/GenBank/DDBJ databases">
        <title>Phylogenomic reconstructions and comparative analyses of Kickxellomycotina fungi.</title>
        <authorList>
            <person name="Reynolds N.K."/>
            <person name="Stajich J.E."/>
            <person name="Barry K."/>
            <person name="Grigoriev I.V."/>
            <person name="Crous P."/>
            <person name="Smith M.E."/>
        </authorList>
    </citation>
    <scope>NUCLEOTIDE SEQUENCE</scope>
    <source>
        <strain evidence="9">RSA 1196</strain>
    </source>
</reference>
<dbReference type="InterPro" id="IPR037212">
    <property type="entry name" value="Med7/Med21-like"/>
</dbReference>
<evidence type="ECO:0000256" key="5">
    <source>
        <dbReference type="ARBA" id="ARBA00023159"/>
    </source>
</evidence>
<keyword evidence="5 8" id="KW-0010">Activator</keyword>
<dbReference type="InterPro" id="IPR021384">
    <property type="entry name" value="Mediator_Med21"/>
</dbReference>
<organism evidence="9 10">
    <name type="scientific">Dispira parvispora</name>
    <dbReference type="NCBI Taxonomy" id="1520584"/>
    <lineage>
        <taxon>Eukaryota</taxon>
        <taxon>Fungi</taxon>
        <taxon>Fungi incertae sedis</taxon>
        <taxon>Zoopagomycota</taxon>
        <taxon>Kickxellomycotina</taxon>
        <taxon>Dimargaritomycetes</taxon>
        <taxon>Dimargaritales</taxon>
        <taxon>Dimargaritaceae</taxon>
        <taxon>Dispira</taxon>
    </lineage>
</organism>
<dbReference type="GO" id="GO:0016592">
    <property type="term" value="C:mediator complex"/>
    <property type="evidence" value="ECO:0007669"/>
    <property type="project" value="UniProtKB-UniRule"/>
</dbReference>
<evidence type="ECO:0000313" key="10">
    <source>
        <dbReference type="Proteomes" id="UP001150925"/>
    </source>
</evidence>
<dbReference type="SUPFAM" id="SSF140718">
    <property type="entry name" value="Mediator hinge subcomplex-like"/>
    <property type="match status" value="1"/>
</dbReference>
<evidence type="ECO:0000313" key="9">
    <source>
        <dbReference type="EMBL" id="KAJ1952853.1"/>
    </source>
</evidence>
<dbReference type="EMBL" id="JANBPY010003061">
    <property type="protein sequence ID" value="KAJ1952853.1"/>
    <property type="molecule type" value="Genomic_DNA"/>
</dbReference>
<keyword evidence="4 8" id="KW-0805">Transcription regulation</keyword>
<comment type="function">
    <text evidence="8">Component of the Mediator complex, a coactivator involved in the regulated transcription of nearly all RNA polymerase II-dependent genes. Mediator functions as a bridge to convey information from gene-specific regulatory proteins to the basal RNA polymerase II transcription machinery. Mediator is recruited to promoters by direct interactions with regulatory proteins and serves as a scaffold for the assembly of a functional preinitiation complex with RNA polymerase II and the general transcription factors.</text>
</comment>
<accession>A0A9W8AIN9</accession>
<protein>
    <recommendedName>
        <fullName evidence="3 8">Mediator of RNA polymerase II transcription subunit 21</fullName>
    </recommendedName>
</protein>
<comment type="caution">
    <text evidence="9">The sequence shown here is derived from an EMBL/GenBank/DDBJ whole genome shotgun (WGS) entry which is preliminary data.</text>
</comment>
<dbReference type="Proteomes" id="UP001150925">
    <property type="component" value="Unassembled WGS sequence"/>
</dbReference>
<dbReference type="Gene3D" id="6.10.280.10">
    <property type="entry name" value="Mediator complex, subunit Med21"/>
    <property type="match status" value="1"/>
</dbReference>
<evidence type="ECO:0000256" key="6">
    <source>
        <dbReference type="ARBA" id="ARBA00023163"/>
    </source>
</evidence>
<keyword evidence="10" id="KW-1185">Reference proteome</keyword>
<gene>
    <name evidence="9" type="ORF">IWQ62_006128</name>
</gene>
<evidence type="ECO:0000256" key="7">
    <source>
        <dbReference type="ARBA" id="ARBA00023242"/>
    </source>
</evidence>
<comment type="subunit">
    <text evidence="8">Component of the Mediator complex.</text>
</comment>
<dbReference type="PANTHER" id="PTHR13381">
    <property type="entry name" value="RNA POLYMERASE II HOLOENZYME COMPONENT SRB7"/>
    <property type="match status" value="1"/>
</dbReference>
<evidence type="ECO:0000256" key="2">
    <source>
        <dbReference type="ARBA" id="ARBA00005770"/>
    </source>
</evidence>
<comment type="similarity">
    <text evidence="2 8">Belongs to the Mediator complex subunit 21 family.</text>
</comment>
<evidence type="ECO:0000256" key="8">
    <source>
        <dbReference type="RuleBase" id="RU366036"/>
    </source>
</evidence>
<dbReference type="GO" id="GO:0003712">
    <property type="term" value="F:transcription coregulator activity"/>
    <property type="evidence" value="ECO:0007669"/>
    <property type="project" value="TreeGrafter"/>
</dbReference>
<evidence type="ECO:0000256" key="4">
    <source>
        <dbReference type="ARBA" id="ARBA00023015"/>
    </source>
</evidence>
<dbReference type="AlphaFoldDB" id="A0A9W8AIN9"/>
<name>A0A9W8AIN9_9FUNG</name>
<dbReference type="PANTHER" id="PTHR13381:SF0">
    <property type="entry name" value="MEDIATOR OF RNA POLYMERASE II TRANSCRIPTION SUBUNIT 21"/>
    <property type="match status" value="1"/>
</dbReference>